<keyword evidence="1" id="KW-0472">Membrane</keyword>
<dbReference type="EMBL" id="QJKB01000002">
    <property type="protein sequence ID" value="PXX44889.1"/>
    <property type="molecule type" value="Genomic_DNA"/>
</dbReference>
<comment type="caution">
    <text evidence="2">The sequence shown here is derived from an EMBL/GenBank/DDBJ whole genome shotgun (WGS) entry which is preliminary data.</text>
</comment>
<keyword evidence="1" id="KW-1133">Transmembrane helix</keyword>
<keyword evidence="3" id="KW-1185">Reference proteome</keyword>
<evidence type="ECO:0000313" key="2">
    <source>
        <dbReference type="EMBL" id="PXX44889.1"/>
    </source>
</evidence>
<gene>
    <name evidence="2" type="ORF">DFR42_102101</name>
</gene>
<feature type="transmembrane region" description="Helical" evidence="1">
    <location>
        <begin position="122"/>
        <end position="143"/>
    </location>
</feature>
<feature type="transmembrane region" description="Helical" evidence="1">
    <location>
        <begin position="149"/>
        <end position="165"/>
    </location>
</feature>
<feature type="transmembrane region" description="Helical" evidence="1">
    <location>
        <begin position="199"/>
        <end position="219"/>
    </location>
</feature>
<protein>
    <submittedName>
        <fullName evidence="2">Uncharacterized protein</fullName>
    </submittedName>
</protein>
<sequence>MSKDDDIQQAINSIALIRQVISQTDAGNPDAKLSGITLDANLLVQLGVFFIVLALGLLELFTSGAMTETLGSGHQNLELKFFGIGLMAFIIVGLVLVLYFVVWRAARHNGEEPGAYIRRNFLYMYQLSLVSDLLMKFICLALLLLADKALWIAPVLLAFTADYLFQARLFTLPSKVAAALGVLCLSLAAYQFYVGSGSLLLPLLTFSAVAGLSAGRLVLRYRNQVQTVH</sequence>
<dbReference type="RefSeq" id="WP_110254381.1">
    <property type="nucleotide sequence ID" value="NZ_QJKB01000002.1"/>
</dbReference>
<feature type="transmembrane region" description="Helical" evidence="1">
    <location>
        <begin position="42"/>
        <end position="61"/>
    </location>
</feature>
<feature type="transmembrane region" description="Helical" evidence="1">
    <location>
        <begin position="81"/>
        <end position="102"/>
    </location>
</feature>
<reference evidence="2 3" key="1">
    <citation type="submission" date="2018-05" db="EMBL/GenBank/DDBJ databases">
        <title>Genomic Encyclopedia of Type Strains, Phase IV (KMG-IV): sequencing the most valuable type-strain genomes for metagenomic binning, comparative biology and taxonomic classification.</title>
        <authorList>
            <person name="Goeker M."/>
        </authorList>
    </citation>
    <scope>NUCLEOTIDE SEQUENCE [LARGE SCALE GENOMIC DNA]</scope>
    <source>
        <strain evidence="2 3">DSM 19792</strain>
    </source>
</reference>
<evidence type="ECO:0000313" key="3">
    <source>
        <dbReference type="Proteomes" id="UP000247792"/>
    </source>
</evidence>
<dbReference type="Proteomes" id="UP000247792">
    <property type="component" value="Unassembled WGS sequence"/>
</dbReference>
<keyword evidence="1" id="KW-0812">Transmembrane</keyword>
<feature type="transmembrane region" description="Helical" evidence="1">
    <location>
        <begin position="177"/>
        <end position="193"/>
    </location>
</feature>
<organism evidence="2 3">
    <name type="scientific">Undibacterium pigrum</name>
    <dbReference type="NCBI Taxonomy" id="401470"/>
    <lineage>
        <taxon>Bacteria</taxon>
        <taxon>Pseudomonadati</taxon>
        <taxon>Pseudomonadota</taxon>
        <taxon>Betaproteobacteria</taxon>
        <taxon>Burkholderiales</taxon>
        <taxon>Oxalobacteraceae</taxon>
        <taxon>Undibacterium</taxon>
    </lineage>
</organism>
<proteinExistence type="predicted"/>
<accession>A0A318J741</accession>
<dbReference type="AlphaFoldDB" id="A0A318J741"/>
<evidence type="ECO:0000256" key="1">
    <source>
        <dbReference type="SAM" id="Phobius"/>
    </source>
</evidence>
<name>A0A318J741_9BURK</name>